<feature type="transmembrane region" description="Helical" evidence="2">
    <location>
        <begin position="279"/>
        <end position="300"/>
    </location>
</feature>
<keyword evidence="3" id="KW-1185">Reference proteome</keyword>
<feature type="transmembrane region" description="Helical" evidence="2">
    <location>
        <begin position="253"/>
        <end position="272"/>
    </location>
</feature>
<dbReference type="SUPFAM" id="SSF103473">
    <property type="entry name" value="MFS general substrate transporter"/>
    <property type="match status" value="1"/>
</dbReference>
<evidence type="ECO:0000313" key="3">
    <source>
        <dbReference type="Proteomes" id="UP000694844"/>
    </source>
</evidence>
<accession>A0A8B8EAI9</accession>
<feature type="transmembrane region" description="Helical" evidence="2">
    <location>
        <begin position="193"/>
        <end position="212"/>
    </location>
</feature>
<keyword evidence="2" id="KW-0812">Transmembrane</keyword>
<sequence>MNSNRSFETIDTYISECFRDNLIDIILLSPTSDLKTSECYRGNGARADQRHTASEENRESPIEPPRRRAGTEREQEYCGDVTMTSCCCNKRHVTFVWATLECLFFTGVIFGWVWLTVTLRRDAYFLDLCNVTLPEDLSSDSLPKEALQEGSEPVRRKCRTTTTTEMTTPEVEYFLPFNGTQYFCDEQEDRLDLLYGVIVIVRNLLVLPVGFFMDKYGTTRTRLLTVLAFVTGTLMMTFSSAAFPWLLIPALTLVSLAGLILLITNLQVANLFGEHRYTVMATFIGAYHACTVIVICMKATNDLGVGTQTSFMFLTIAIVPILVSTIAFLPKSRIPWPLPATYGNCNVLHGRYSGKSKNSRDSKNREDFAAFKNVACSPLFVWSLAWFGVLYLGESFYDGSFRLLFIRLGVEREYINEEYSRLYSGFKLLGLAISPALGYVLGWRKMSSYSPPRIQHMHKVLILVVLSSVLALLNALLPLIPSLPLQIAGFVLQIIERVCVLVALCSFLTHVHFPIEHFGKYIGCHYFVASISGLIGFAFQNLIHVHLNSNPFYVHLILLVLIVISCGHPVNIWYHCRQGLIHDASQSDYGADITPQEKLILEPESPSAV</sequence>
<dbReference type="Gene3D" id="1.20.1250.20">
    <property type="entry name" value="MFS general substrate transporter like domains"/>
    <property type="match status" value="1"/>
</dbReference>
<dbReference type="GeneID" id="111132933"/>
<dbReference type="KEGG" id="cvn:111132933"/>
<keyword evidence="2" id="KW-0472">Membrane</keyword>
<feature type="transmembrane region" description="Helical" evidence="2">
    <location>
        <begin position="312"/>
        <end position="329"/>
    </location>
</feature>
<evidence type="ECO:0000313" key="4">
    <source>
        <dbReference type="RefSeq" id="XP_022336588.1"/>
    </source>
</evidence>
<feature type="transmembrane region" description="Helical" evidence="2">
    <location>
        <begin position="422"/>
        <end position="441"/>
    </location>
</feature>
<dbReference type="PANTHER" id="PTHR20765">
    <property type="entry name" value="SOLUTE CARRIER FAMILY 43 MEMBER 3-RELATED"/>
    <property type="match status" value="1"/>
</dbReference>
<dbReference type="OrthoDB" id="330047at2759"/>
<evidence type="ECO:0000256" key="2">
    <source>
        <dbReference type="SAM" id="Phobius"/>
    </source>
</evidence>
<feature type="compositionally biased region" description="Basic and acidic residues" evidence="1">
    <location>
        <begin position="47"/>
        <end position="73"/>
    </location>
</feature>
<feature type="transmembrane region" description="Helical" evidence="2">
    <location>
        <begin position="552"/>
        <end position="574"/>
    </location>
</feature>
<organism evidence="3 4">
    <name type="scientific">Crassostrea virginica</name>
    <name type="common">Eastern oyster</name>
    <dbReference type="NCBI Taxonomy" id="6565"/>
    <lineage>
        <taxon>Eukaryota</taxon>
        <taxon>Metazoa</taxon>
        <taxon>Spiralia</taxon>
        <taxon>Lophotrochozoa</taxon>
        <taxon>Mollusca</taxon>
        <taxon>Bivalvia</taxon>
        <taxon>Autobranchia</taxon>
        <taxon>Pteriomorphia</taxon>
        <taxon>Ostreida</taxon>
        <taxon>Ostreoidea</taxon>
        <taxon>Ostreidae</taxon>
        <taxon>Crassostrea</taxon>
    </lineage>
</organism>
<keyword evidence="2" id="KW-1133">Transmembrane helix</keyword>
<protein>
    <submittedName>
        <fullName evidence="4">Solute carrier family 43 member 3-like isoform X1</fullName>
    </submittedName>
</protein>
<dbReference type="AlphaFoldDB" id="A0A8B8EAI9"/>
<dbReference type="PANTHER" id="PTHR20765:SF1">
    <property type="entry name" value="EQUILIBRATIVE NUCLEOBASE TRANSPORTER 1"/>
    <property type="match status" value="1"/>
</dbReference>
<dbReference type="InterPro" id="IPR027197">
    <property type="entry name" value="SLC43A3"/>
</dbReference>
<proteinExistence type="predicted"/>
<dbReference type="RefSeq" id="XP_022336588.1">
    <property type="nucleotide sequence ID" value="XM_022480880.1"/>
</dbReference>
<feature type="transmembrane region" description="Helical" evidence="2">
    <location>
        <begin position="461"/>
        <end position="481"/>
    </location>
</feature>
<feature type="transmembrane region" description="Helical" evidence="2">
    <location>
        <begin position="370"/>
        <end position="393"/>
    </location>
</feature>
<evidence type="ECO:0000256" key="1">
    <source>
        <dbReference type="SAM" id="MobiDB-lite"/>
    </source>
</evidence>
<dbReference type="InterPro" id="IPR036259">
    <property type="entry name" value="MFS_trans_sf"/>
</dbReference>
<feature type="region of interest" description="Disordered" evidence="1">
    <location>
        <begin position="45"/>
        <end position="73"/>
    </location>
</feature>
<gene>
    <name evidence="4" type="primary">LOC111132933</name>
</gene>
<name>A0A8B8EAI9_CRAVI</name>
<feature type="transmembrane region" description="Helical" evidence="2">
    <location>
        <begin position="93"/>
        <end position="115"/>
    </location>
</feature>
<dbReference type="CDD" id="cd06174">
    <property type="entry name" value="MFS"/>
    <property type="match status" value="1"/>
</dbReference>
<feature type="transmembrane region" description="Helical" evidence="2">
    <location>
        <begin position="224"/>
        <end position="247"/>
    </location>
</feature>
<feature type="transmembrane region" description="Helical" evidence="2">
    <location>
        <begin position="521"/>
        <end position="540"/>
    </location>
</feature>
<dbReference type="Proteomes" id="UP000694844">
    <property type="component" value="Chromosome 5"/>
</dbReference>
<reference evidence="4" key="1">
    <citation type="submission" date="2025-08" db="UniProtKB">
        <authorList>
            <consortium name="RefSeq"/>
        </authorList>
    </citation>
    <scope>IDENTIFICATION</scope>
    <source>
        <tissue evidence="4">Whole sample</tissue>
    </source>
</reference>
<feature type="transmembrane region" description="Helical" evidence="2">
    <location>
        <begin position="487"/>
        <end position="509"/>
    </location>
</feature>